<dbReference type="EnsemblMetazoa" id="AFAF011330-RA">
    <property type="protein sequence ID" value="AFAF011330-PA"/>
    <property type="gene ID" value="AFAF011330"/>
</dbReference>
<dbReference type="InterPro" id="IPR015943">
    <property type="entry name" value="WD40/YVTN_repeat-like_dom_sf"/>
</dbReference>
<feature type="repeat" description="WD" evidence="4">
    <location>
        <begin position="237"/>
        <end position="279"/>
    </location>
</feature>
<dbReference type="PROSITE" id="PS00678">
    <property type="entry name" value="WD_REPEATS_1"/>
    <property type="match status" value="2"/>
</dbReference>
<reference evidence="6" key="2">
    <citation type="submission" date="2020-05" db="UniProtKB">
        <authorList>
            <consortium name="EnsemblMetazoa"/>
        </authorList>
    </citation>
    <scope>IDENTIFICATION</scope>
    <source>
        <strain evidence="6">FAR1</strain>
    </source>
</reference>
<dbReference type="GO" id="GO:0006364">
    <property type="term" value="P:rRNA processing"/>
    <property type="evidence" value="ECO:0007669"/>
    <property type="project" value="InterPro"/>
</dbReference>
<evidence type="ECO:0000256" key="4">
    <source>
        <dbReference type="PROSITE-ProRule" id="PRU00221"/>
    </source>
</evidence>
<evidence type="ECO:0000256" key="2">
    <source>
        <dbReference type="ARBA" id="ARBA00022574"/>
    </source>
</evidence>
<dbReference type="PANTHER" id="PTHR14091">
    <property type="entry name" value="PERIODIC TRYPTOPHAN PROTEIN 1"/>
    <property type="match status" value="1"/>
</dbReference>
<accession>A0A182QJ92</accession>
<dbReference type="InterPro" id="IPR036322">
    <property type="entry name" value="WD40_repeat_dom_sf"/>
</dbReference>
<protein>
    <submittedName>
        <fullName evidence="6">Uncharacterized protein</fullName>
    </submittedName>
</protein>
<feature type="region of interest" description="Disordered" evidence="5">
    <location>
        <begin position="468"/>
        <end position="492"/>
    </location>
</feature>
<keyword evidence="7" id="KW-1185">Reference proteome</keyword>
<dbReference type="STRING" id="69004.A0A182QJ92"/>
<proteinExistence type="predicted"/>
<keyword evidence="1" id="KW-0597">Phosphoprotein</keyword>
<feature type="region of interest" description="Disordered" evidence="5">
    <location>
        <begin position="47"/>
        <end position="74"/>
    </location>
</feature>
<dbReference type="AlphaFoldDB" id="A0A182QJ92"/>
<dbReference type="Proteomes" id="UP000075886">
    <property type="component" value="Unassembled WGS sequence"/>
</dbReference>
<keyword evidence="3" id="KW-0677">Repeat</keyword>
<feature type="repeat" description="WD" evidence="4">
    <location>
        <begin position="370"/>
        <end position="412"/>
    </location>
</feature>
<dbReference type="InterPro" id="IPR019775">
    <property type="entry name" value="WD40_repeat_CS"/>
</dbReference>
<evidence type="ECO:0000256" key="5">
    <source>
        <dbReference type="SAM" id="MobiDB-lite"/>
    </source>
</evidence>
<dbReference type="PANTHER" id="PTHR14091:SF0">
    <property type="entry name" value="PERIODIC TRYPTOPHAN PROTEIN 1 HOMOLOG"/>
    <property type="match status" value="1"/>
</dbReference>
<evidence type="ECO:0000256" key="1">
    <source>
        <dbReference type="ARBA" id="ARBA00022553"/>
    </source>
</evidence>
<dbReference type="Pfam" id="PF00400">
    <property type="entry name" value="WD40"/>
    <property type="match status" value="2"/>
</dbReference>
<feature type="compositionally biased region" description="Acidic residues" evidence="5">
    <location>
        <begin position="51"/>
        <end position="71"/>
    </location>
</feature>
<dbReference type="Gene3D" id="2.130.10.10">
    <property type="entry name" value="YVTN repeat-like/Quinoprotein amine dehydrogenase"/>
    <property type="match status" value="2"/>
</dbReference>
<dbReference type="GO" id="GO:0005634">
    <property type="term" value="C:nucleus"/>
    <property type="evidence" value="ECO:0007669"/>
    <property type="project" value="TreeGrafter"/>
</dbReference>
<dbReference type="InterPro" id="IPR044285">
    <property type="entry name" value="PWP1"/>
</dbReference>
<feature type="compositionally biased region" description="Polar residues" evidence="5">
    <location>
        <begin position="469"/>
        <end position="478"/>
    </location>
</feature>
<evidence type="ECO:0000256" key="3">
    <source>
        <dbReference type="ARBA" id="ARBA00022737"/>
    </source>
</evidence>
<organism evidence="6 7">
    <name type="scientific">Anopheles farauti</name>
    <dbReference type="NCBI Taxonomy" id="69004"/>
    <lineage>
        <taxon>Eukaryota</taxon>
        <taxon>Metazoa</taxon>
        <taxon>Ecdysozoa</taxon>
        <taxon>Arthropoda</taxon>
        <taxon>Hexapoda</taxon>
        <taxon>Insecta</taxon>
        <taxon>Pterygota</taxon>
        <taxon>Neoptera</taxon>
        <taxon>Endopterygota</taxon>
        <taxon>Diptera</taxon>
        <taxon>Nematocera</taxon>
        <taxon>Culicoidea</taxon>
        <taxon>Culicidae</taxon>
        <taxon>Anophelinae</taxon>
        <taxon>Anopheles</taxon>
    </lineage>
</organism>
<keyword evidence="2 4" id="KW-0853">WD repeat</keyword>
<dbReference type="InterPro" id="IPR020472">
    <property type="entry name" value="WD40_PAC1"/>
</dbReference>
<dbReference type="InterPro" id="IPR001680">
    <property type="entry name" value="WD40_rpt"/>
</dbReference>
<sequence length="492" mass="54687">MESDQEDEVPNVNFVPSLLFVKRGVAKANPDKVTLTPAELARIINQTREDLEADDAEGMDASDDEENEDSHEEISNGANRMAALNAAGVSDTADEYNFDTYDQETGTSGLHLSTVAVVDPTENIQDEDDSDAEDEIIKPTDNLILTGHVQNDSASMEVYIYNEEEGSLYIHHDFLLPSPPLCIEWLSFDPGSDKPGNMCAIGCMEPIITLWDLDIQDSIEPVCKLGSKGNRKKNLPKIGHTDAVLDISWNCHLEQILASGSVDQTVILWDLEEGTPHTTIRDFEEKVQTLVFHPVRAETLLVGSCDGKVKVFDCRSTTNDTSSFKMWELGGEVERVCWDHFNQNCFVASTNDGRVHYVDSRQDSQPLWTKEAHEKEVTGLVLSARVKGMLSTASADGVLKVWDIDEKDARLVYMKNPKIGVIQCLDECNENPFTLAMGGDLKTKNFTVVNLLDNDVVSNVFKSRFDGKANNQPSNSYEPPTEEMEEVDIDDN</sequence>
<name>A0A182QJ92_9DIPT</name>
<dbReference type="VEuPathDB" id="VectorBase:AFAF011330"/>
<dbReference type="PRINTS" id="PR00320">
    <property type="entry name" value="GPROTEINBRPT"/>
</dbReference>
<feature type="compositionally biased region" description="Acidic residues" evidence="5">
    <location>
        <begin position="480"/>
        <end position="492"/>
    </location>
</feature>
<reference evidence="7" key="1">
    <citation type="submission" date="2014-01" db="EMBL/GenBank/DDBJ databases">
        <title>The Genome Sequence of Anopheles farauti FAR1 (V2).</title>
        <authorList>
            <consortium name="The Broad Institute Genomics Platform"/>
            <person name="Neafsey D.E."/>
            <person name="Besansky N."/>
            <person name="Howell P."/>
            <person name="Walton C."/>
            <person name="Young S.K."/>
            <person name="Zeng Q."/>
            <person name="Gargeya S."/>
            <person name="Fitzgerald M."/>
            <person name="Haas B."/>
            <person name="Abouelleil A."/>
            <person name="Allen A.W."/>
            <person name="Alvarado L."/>
            <person name="Arachchi H.M."/>
            <person name="Berlin A.M."/>
            <person name="Chapman S.B."/>
            <person name="Gainer-Dewar J."/>
            <person name="Goldberg J."/>
            <person name="Griggs A."/>
            <person name="Gujja S."/>
            <person name="Hansen M."/>
            <person name="Howarth C."/>
            <person name="Imamovic A."/>
            <person name="Ireland A."/>
            <person name="Larimer J."/>
            <person name="McCowan C."/>
            <person name="Murphy C."/>
            <person name="Pearson M."/>
            <person name="Poon T.W."/>
            <person name="Priest M."/>
            <person name="Roberts A."/>
            <person name="Saif S."/>
            <person name="Shea T."/>
            <person name="Sisk P."/>
            <person name="Sykes S."/>
            <person name="Wortman J."/>
            <person name="Nusbaum C."/>
            <person name="Birren B."/>
        </authorList>
    </citation>
    <scope>NUCLEOTIDE SEQUENCE [LARGE SCALE GENOMIC DNA]</scope>
    <source>
        <strain evidence="7">FAR1</strain>
    </source>
</reference>
<dbReference type="SMART" id="SM00320">
    <property type="entry name" value="WD40"/>
    <property type="match status" value="5"/>
</dbReference>
<evidence type="ECO:0000313" key="6">
    <source>
        <dbReference type="EnsemblMetazoa" id="AFAF011330-PA"/>
    </source>
</evidence>
<dbReference type="PROSITE" id="PS50294">
    <property type="entry name" value="WD_REPEATS_REGION"/>
    <property type="match status" value="2"/>
</dbReference>
<dbReference type="PROSITE" id="PS50082">
    <property type="entry name" value="WD_REPEATS_2"/>
    <property type="match status" value="2"/>
</dbReference>
<dbReference type="SUPFAM" id="SSF50978">
    <property type="entry name" value="WD40 repeat-like"/>
    <property type="match status" value="1"/>
</dbReference>
<dbReference type="EMBL" id="AXCN02001907">
    <property type="status" value="NOT_ANNOTATED_CDS"/>
    <property type="molecule type" value="Genomic_DNA"/>
</dbReference>
<evidence type="ECO:0000313" key="7">
    <source>
        <dbReference type="Proteomes" id="UP000075886"/>
    </source>
</evidence>